<dbReference type="RefSeq" id="XP_033589777.1">
    <property type="nucleotide sequence ID" value="XM_033735418.1"/>
</dbReference>
<evidence type="ECO:0000313" key="8">
    <source>
        <dbReference type="Proteomes" id="UP000799767"/>
    </source>
</evidence>
<protein>
    <submittedName>
        <fullName evidence="7">Cytochrome P450</fullName>
    </submittedName>
</protein>
<gene>
    <name evidence="7" type="ORF">BDY17DRAFT_310258</name>
</gene>
<keyword evidence="5" id="KW-0349">Heme</keyword>
<comment type="similarity">
    <text evidence="2">Belongs to the cytochrome P450 family.</text>
</comment>
<accession>A0A6A6PVB9</accession>
<keyword evidence="6" id="KW-0472">Membrane</keyword>
<proteinExistence type="inferred from homology"/>
<dbReference type="Pfam" id="PF00067">
    <property type="entry name" value="p450"/>
    <property type="match status" value="1"/>
</dbReference>
<keyword evidence="8" id="KW-1185">Reference proteome</keyword>
<feature type="binding site" description="axial binding residue" evidence="5">
    <location>
        <position position="475"/>
    </location>
    <ligand>
        <name>heme</name>
        <dbReference type="ChEBI" id="CHEBI:30413"/>
    </ligand>
    <ligandPart>
        <name>Fe</name>
        <dbReference type="ChEBI" id="CHEBI:18248"/>
    </ligandPart>
</feature>
<reference evidence="7" key="1">
    <citation type="journal article" date="2020" name="Stud. Mycol.">
        <title>101 Dothideomycetes genomes: a test case for predicting lifestyles and emergence of pathogens.</title>
        <authorList>
            <person name="Haridas S."/>
            <person name="Albert R."/>
            <person name="Binder M."/>
            <person name="Bloem J."/>
            <person name="Labutti K."/>
            <person name="Salamov A."/>
            <person name="Andreopoulos B."/>
            <person name="Baker S."/>
            <person name="Barry K."/>
            <person name="Bills G."/>
            <person name="Bluhm B."/>
            <person name="Cannon C."/>
            <person name="Castanera R."/>
            <person name="Culley D."/>
            <person name="Daum C."/>
            <person name="Ezra D."/>
            <person name="Gonzalez J."/>
            <person name="Henrissat B."/>
            <person name="Kuo A."/>
            <person name="Liang C."/>
            <person name="Lipzen A."/>
            <person name="Lutzoni F."/>
            <person name="Magnuson J."/>
            <person name="Mondo S."/>
            <person name="Nolan M."/>
            <person name="Ohm R."/>
            <person name="Pangilinan J."/>
            <person name="Park H.-J."/>
            <person name="Ramirez L."/>
            <person name="Alfaro M."/>
            <person name="Sun H."/>
            <person name="Tritt A."/>
            <person name="Yoshinaga Y."/>
            <person name="Zwiers L.-H."/>
            <person name="Turgeon B."/>
            <person name="Goodwin S."/>
            <person name="Spatafora J."/>
            <person name="Crous P."/>
            <person name="Grigoriev I."/>
        </authorList>
    </citation>
    <scope>NUCLEOTIDE SEQUENCE</scope>
    <source>
        <strain evidence="7">CBS 113389</strain>
    </source>
</reference>
<evidence type="ECO:0000256" key="3">
    <source>
        <dbReference type="ARBA" id="ARBA00022723"/>
    </source>
</evidence>
<dbReference type="InterPro" id="IPR036396">
    <property type="entry name" value="Cyt_P450_sf"/>
</dbReference>
<evidence type="ECO:0000313" key="7">
    <source>
        <dbReference type="EMBL" id="KAF2483207.1"/>
    </source>
</evidence>
<dbReference type="PANTHER" id="PTHR47582">
    <property type="entry name" value="P450, PUTATIVE (EUROFUNG)-RELATED"/>
    <property type="match status" value="1"/>
</dbReference>
<dbReference type="CDD" id="cd11040">
    <property type="entry name" value="CYP7_CYP8-like"/>
    <property type="match status" value="1"/>
</dbReference>
<dbReference type="EMBL" id="MU001635">
    <property type="protein sequence ID" value="KAF2483207.1"/>
    <property type="molecule type" value="Genomic_DNA"/>
</dbReference>
<evidence type="ECO:0000256" key="1">
    <source>
        <dbReference type="ARBA" id="ARBA00001971"/>
    </source>
</evidence>
<dbReference type="GO" id="GO:0016705">
    <property type="term" value="F:oxidoreductase activity, acting on paired donors, with incorporation or reduction of molecular oxygen"/>
    <property type="evidence" value="ECO:0007669"/>
    <property type="project" value="InterPro"/>
</dbReference>
<feature type="transmembrane region" description="Helical" evidence="6">
    <location>
        <begin position="17"/>
        <end position="34"/>
    </location>
</feature>
<evidence type="ECO:0000256" key="6">
    <source>
        <dbReference type="SAM" id="Phobius"/>
    </source>
</evidence>
<evidence type="ECO:0000256" key="4">
    <source>
        <dbReference type="ARBA" id="ARBA00023004"/>
    </source>
</evidence>
<dbReference type="GeneID" id="54476420"/>
<dbReference type="GO" id="GO:0020037">
    <property type="term" value="F:heme binding"/>
    <property type="evidence" value="ECO:0007669"/>
    <property type="project" value="InterPro"/>
</dbReference>
<name>A0A6A6PVB9_9PEZI</name>
<dbReference type="OrthoDB" id="1470350at2759"/>
<dbReference type="InterPro" id="IPR002403">
    <property type="entry name" value="Cyt_P450_E_grp-IV"/>
</dbReference>
<dbReference type="InterPro" id="IPR001128">
    <property type="entry name" value="Cyt_P450"/>
</dbReference>
<comment type="cofactor">
    <cofactor evidence="1 5">
        <name>heme</name>
        <dbReference type="ChEBI" id="CHEBI:30413"/>
    </cofactor>
</comment>
<dbReference type="AlphaFoldDB" id="A0A6A6PVB9"/>
<organism evidence="7 8">
    <name type="scientific">Neohortaea acidophila</name>
    <dbReference type="NCBI Taxonomy" id="245834"/>
    <lineage>
        <taxon>Eukaryota</taxon>
        <taxon>Fungi</taxon>
        <taxon>Dikarya</taxon>
        <taxon>Ascomycota</taxon>
        <taxon>Pezizomycotina</taxon>
        <taxon>Dothideomycetes</taxon>
        <taxon>Dothideomycetidae</taxon>
        <taxon>Mycosphaerellales</taxon>
        <taxon>Teratosphaeriaceae</taxon>
        <taxon>Neohortaea</taxon>
    </lineage>
</organism>
<dbReference type="SUPFAM" id="SSF48264">
    <property type="entry name" value="Cytochrome P450"/>
    <property type="match status" value="1"/>
</dbReference>
<keyword evidence="3 5" id="KW-0479">Metal-binding</keyword>
<dbReference type="PRINTS" id="PR00465">
    <property type="entry name" value="EP450IV"/>
</dbReference>
<dbReference type="GO" id="GO:0005506">
    <property type="term" value="F:iron ion binding"/>
    <property type="evidence" value="ECO:0007669"/>
    <property type="project" value="InterPro"/>
</dbReference>
<dbReference type="GO" id="GO:0004497">
    <property type="term" value="F:monooxygenase activity"/>
    <property type="evidence" value="ECO:0007669"/>
    <property type="project" value="InterPro"/>
</dbReference>
<dbReference type="Gene3D" id="1.10.630.10">
    <property type="entry name" value="Cytochrome P450"/>
    <property type="match status" value="1"/>
</dbReference>
<dbReference type="PANTHER" id="PTHR47582:SF1">
    <property type="entry name" value="P450, PUTATIVE (EUROFUNG)-RELATED"/>
    <property type="match status" value="1"/>
</dbReference>
<evidence type="ECO:0000256" key="5">
    <source>
        <dbReference type="PIRSR" id="PIRSR602403-1"/>
    </source>
</evidence>
<keyword evidence="4 5" id="KW-0408">Iron</keyword>
<keyword evidence="6" id="KW-1133">Transmembrane helix</keyword>
<keyword evidence="6" id="KW-0812">Transmembrane</keyword>
<dbReference type="Proteomes" id="UP000799767">
    <property type="component" value="Unassembled WGS sequence"/>
</dbReference>
<sequence length="546" mass="61059">MSLTDGDENGFWRRRDVFVAGVVLAVFLVAQVWLRPHSKARQREPPYINSRIPFIGHIIGMMRYGAKYFDIVNKEKRHPVFTLPMLSTRNYIVSDATLAGHIQRNNKTLSFYALIVEVTRRIIAFDKNAARISTHNMDGEHGPGGLMPAVHEMMNRLLAPGPALDAITALQMEHFTSMLNSAVPPHGDAIVANLYAWQRHVLSLCNAYAIYGPENAFAVQPELEEDFWTFEDGMLGLVVDIVPSITARTAHFARKRVLDGLIEYVRHERYKKACPLIQERVQTNLAFGMSKEMAGHAELILMFGIMGNAVPSNFWLLSHLFSRPDLLERIRSELELALDLSSPADGRKEMTVSIAAKRINIKSCPLLYSCYREALRDISLLTSARMVMKDTLIPSDATGDKGEYLLRANSIVQIAGGVIHQEPSIWGEDADEFNPERFLVKQAGNYTSTSRTALPLPPGVPSSAFRAYGGGTVICPGRHFAQTELMLFAAVLALGFDIFEADGATLKVPPKDDTRIPLSVMKPTYDPRVQIRRRQGWEAVRWEVGL</sequence>
<dbReference type="InterPro" id="IPR053007">
    <property type="entry name" value="CYP450_monoxygenase_sec-met"/>
</dbReference>
<evidence type="ECO:0000256" key="2">
    <source>
        <dbReference type="ARBA" id="ARBA00010617"/>
    </source>
</evidence>